<gene>
    <name evidence="2" type="ORF">FGU65_09755</name>
</gene>
<proteinExistence type="predicted"/>
<comment type="caution">
    <text evidence="2">The sequence shown here is derived from an EMBL/GenBank/DDBJ whole genome shotgun (WGS) entry which is preliminary data.</text>
</comment>
<dbReference type="Proteomes" id="UP001168338">
    <property type="component" value="Unassembled WGS sequence"/>
</dbReference>
<dbReference type="EMBL" id="VCYH01000006">
    <property type="protein sequence ID" value="MDN7025171.1"/>
    <property type="molecule type" value="Genomic_DNA"/>
</dbReference>
<dbReference type="InterPro" id="IPR002798">
    <property type="entry name" value="SpoIIM-like"/>
</dbReference>
<dbReference type="RefSeq" id="WP_301664319.1">
    <property type="nucleotide sequence ID" value="NZ_VCYH01000006.1"/>
</dbReference>
<keyword evidence="1" id="KW-0472">Membrane</keyword>
<feature type="transmembrane region" description="Helical" evidence="1">
    <location>
        <begin position="71"/>
        <end position="96"/>
    </location>
</feature>
<organism evidence="2 3">
    <name type="scientific">Methanoculleus frigidifontis</name>
    <dbReference type="NCBI Taxonomy" id="2584085"/>
    <lineage>
        <taxon>Archaea</taxon>
        <taxon>Methanobacteriati</taxon>
        <taxon>Methanobacteriota</taxon>
        <taxon>Stenosarchaea group</taxon>
        <taxon>Methanomicrobia</taxon>
        <taxon>Methanomicrobiales</taxon>
        <taxon>Methanomicrobiaceae</taxon>
        <taxon>Methanoculleus</taxon>
    </lineage>
</organism>
<dbReference type="PANTHER" id="PTHR35337:SF1">
    <property type="entry name" value="SLR1478 PROTEIN"/>
    <property type="match status" value="1"/>
</dbReference>
<evidence type="ECO:0000256" key="1">
    <source>
        <dbReference type="SAM" id="Phobius"/>
    </source>
</evidence>
<evidence type="ECO:0000313" key="2">
    <source>
        <dbReference type="EMBL" id="MDN7025171.1"/>
    </source>
</evidence>
<sequence>MFEKPFLRAAGIAFLVFAVSLGLGIAAVAQDPAIGEEMLQVFQEQVASELAGDAPAVLFVKIFANNLGACILLFLGGASLGALTILILGLNGLLIGSIIELVRQQQGIAFIAAALIPHGIFEIPSFIVAGALGILLGQALAAEWQGEGDAAETASHLGKTFVKIVVPLLAVAAVTEAFITPAILRLIA</sequence>
<feature type="transmembrane region" description="Helical" evidence="1">
    <location>
        <begin position="108"/>
        <end position="141"/>
    </location>
</feature>
<keyword evidence="1" id="KW-1133">Transmembrane helix</keyword>
<feature type="transmembrane region" description="Helical" evidence="1">
    <location>
        <begin position="161"/>
        <end position="184"/>
    </location>
</feature>
<accession>A0ABT8MBB3</accession>
<evidence type="ECO:0000313" key="3">
    <source>
        <dbReference type="Proteomes" id="UP001168338"/>
    </source>
</evidence>
<name>A0ABT8MBB3_9EURY</name>
<protein>
    <submittedName>
        <fullName evidence="2">Stage II sporulation protein M</fullName>
    </submittedName>
</protein>
<dbReference type="Pfam" id="PF01944">
    <property type="entry name" value="SpoIIM"/>
    <property type="match status" value="1"/>
</dbReference>
<keyword evidence="1" id="KW-0812">Transmembrane</keyword>
<reference evidence="2" key="1">
    <citation type="submission" date="2019-05" db="EMBL/GenBank/DDBJ databases">
        <title>Methanoculleus sp. FWC-SCC1, a methanogenic archaeon isolated from deep marine cold seep.</title>
        <authorList>
            <person name="Chen Y.-W."/>
            <person name="Chen S.-C."/>
            <person name="Teng N.-H."/>
            <person name="Lai M.-C."/>
        </authorList>
    </citation>
    <scope>NUCLEOTIDE SEQUENCE</scope>
    <source>
        <strain evidence="2">FWC-SCC1</strain>
    </source>
</reference>
<dbReference type="PANTHER" id="PTHR35337">
    <property type="entry name" value="SLR1478 PROTEIN"/>
    <property type="match status" value="1"/>
</dbReference>
<keyword evidence="3" id="KW-1185">Reference proteome</keyword>